<accession>A0A0Q0C0I8</accession>
<keyword evidence="4 5" id="KW-0687">Ribonucleoprotein</keyword>
<dbReference type="NCBIfam" id="NF002462">
    <property type="entry name" value="PRK01678.1"/>
    <property type="match status" value="1"/>
</dbReference>
<dbReference type="GO" id="GO:0003735">
    <property type="term" value="F:structural constituent of ribosome"/>
    <property type="evidence" value="ECO:0007669"/>
    <property type="project" value="InterPro"/>
</dbReference>
<dbReference type="InterPro" id="IPR042105">
    <property type="entry name" value="Ribosomal_bL31_sf"/>
</dbReference>
<dbReference type="GO" id="GO:0005840">
    <property type="term" value="C:ribosome"/>
    <property type="evidence" value="ECO:0007669"/>
    <property type="project" value="UniProtKB-KW"/>
</dbReference>
<protein>
    <recommendedName>
        <fullName evidence="5">Large ribosomal subunit protein bL31B</fullName>
    </recommendedName>
</protein>
<keyword evidence="3 5" id="KW-0689">Ribosomal protein</keyword>
<evidence type="ECO:0000256" key="2">
    <source>
        <dbReference type="ARBA" id="ARBA00011838"/>
    </source>
</evidence>
<evidence type="ECO:0000313" key="6">
    <source>
        <dbReference type="EMBL" id="KPY84319.1"/>
    </source>
</evidence>
<reference evidence="6 7" key="1">
    <citation type="submission" date="2015-09" db="EMBL/GenBank/DDBJ databases">
        <title>Genome announcement of multiple Pseudomonas syringae strains.</title>
        <authorList>
            <person name="Thakur S."/>
            <person name="Wang P.W."/>
            <person name="Gong Y."/>
            <person name="Weir B.S."/>
            <person name="Guttman D.S."/>
        </authorList>
    </citation>
    <scope>NUCLEOTIDE SEQUENCE [LARGE SCALE GENOMIC DNA]</scope>
    <source>
        <strain evidence="6 7">ICMP4091</strain>
    </source>
</reference>
<proteinExistence type="inferred from homology"/>
<dbReference type="GO" id="GO:0006412">
    <property type="term" value="P:translation"/>
    <property type="evidence" value="ECO:0007669"/>
    <property type="project" value="UniProtKB-UniRule"/>
</dbReference>
<dbReference type="InterPro" id="IPR034704">
    <property type="entry name" value="Ribosomal_bL28/bL31-like_sf"/>
</dbReference>
<evidence type="ECO:0000256" key="4">
    <source>
        <dbReference type="ARBA" id="ARBA00023274"/>
    </source>
</evidence>
<dbReference type="GO" id="GO:1990904">
    <property type="term" value="C:ribonucleoprotein complex"/>
    <property type="evidence" value="ECO:0007669"/>
    <property type="project" value="UniProtKB-KW"/>
</dbReference>
<comment type="caution">
    <text evidence="6">The sequence shown here is derived from an EMBL/GenBank/DDBJ whole genome shotgun (WGS) entry which is preliminary data.</text>
</comment>
<comment type="similarity">
    <text evidence="1 5">Belongs to the bacterial ribosomal protein bL31 family. Type B subfamily.</text>
</comment>
<evidence type="ECO:0000256" key="1">
    <source>
        <dbReference type="ARBA" id="ARBA00008196"/>
    </source>
</evidence>
<dbReference type="InterPro" id="IPR002150">
    <property type="entry name" value="Ribosomal_bL31"/>
</dbReference>
<dbReference type="PATRIC" id="fig|129140.3.peg.66"/>
<dbReference type="Proteomes" id="UP000050474">
    <property type="component" value="Unassembled WGS sequence"/>
</dbReference>
<name>A0A0Q0C0I8_9PSED</name>
<dbReference type="Pfam" id="PF01197">
    <property type="entry name" value="Ribosomal_L31"/>
    <property type="match status" value="1"/>
</dbReference>
<dbReference type="HAMAP" id="MF_00502">
    <property type="entry name" value="Ribosomal_bL31_2"/>
    <property type="match status" value="1"/>
</dbReference>
<comment type="subunit">
    <text evidence="2 5">Part of the 50S ribosomal subunit.</text>
</comment>
<sequence length="153" mass="16685">MQRRAITECLWRGPLRGIRPTAALGAGSIKRGNGGNQQQSFSSSLVLLYNDCSQLNGEIPMKPDIHPAYRTVLFHDTAADVYFLIGSTVDTDRTQQHSDGNTYPYVALDVSSASHPMYTGQQRKTTNEGRIAGFNKRFATFGSGGKKETAAAQ</sequence>
<gene>
    <name evidence="5" type="primary">rpmE2</name>
    <name evidence="6" type="ORF">ALO44_04536</name>
</gene>
<evidence type="ECO:0000256" key="5">
    <source>
        <dbReference type="HAMAP-Rule" id="MF_00502"/>
    </source>
</evidence>
<dbReference type="AlphaFoldDB" id="A0A0Q0C0I8"/>
<dbReference type="NCBIfam" id="TIGR00105">
    <property type="entry name" value="L31"/>
    <property type="match status" value="1"/>
</dbReference>
<evidence type="ECO:0000313" key="7">
    <source>
        <dbReference type="Proteomes" id="UP000050474"/>
    </source>
</evidence>
<dbReference type="PRINTS" id="PR01249">
    <property type="entry name" value="RIBOSOMALL31"/>
</dbReference>
<dbReference type="SUPFAM" id="SSF143800">
    <property type="entry name" value="L28p-like"/>
    <property type="match status" value="1"/>
</dbReference>
<dbReference type="EMBL" id="LJRM01000131">
    <property type="protein sequence ID" value="KPY84319.1"/>
    <property type="molecule type" value="Genomic_DNA"/>
</dbReference>
<dbReference type="Gene3D" id="4.10.830.30">
    <property type="entry name" value="Ribosomal protein L31"/>
    <property type="match status" value="1"/>
</dbReference>
<dbReference type="InterPro" id="IPR027493">
    <property type="entry name" value="Ribosomal_bL31_B"/>
</dbReference>
<dbReference type="PANTHER" id="PTHR33280:SF1">
    <property type="entry name" value="LARGE RIBOSOMAL SUBUNIT PROTEIN BL31C"/>
    <property type="match status" value="1"/>
</dbReference>
<evidence type="ECO:0000256" key="3">
    <source>
        <dbReference type="ARBA" id="ARBA00022980"/>
    </source>
</evidence>
<dbReference type="STRING" id="129140.ALO44_04536"/>
<organism evidence="6 7">
    <name type="scientific">Pseudomonas syringae pv. tagetis</name>
    <dbReference type="NCBI Taxonomy" id="129140"/>
    <lineage>
        <taxon>Bacteria</taxon>
        <taxon>Pseudomonadati</taxon>
        <taxon>Pseudomonadota</taxon>
        <taxon>Gammaproteobacteria</taxon>
        <taxon>Pseudomonadales</taxon>
        <taxon>Pseudomonadaceae</taxon>
        <taxon>Pseudomonas</taxon>
    </lineage>
</organism>
<dbReference type="PANTHER" id="PTHR33280">
    <property type="entry name" value="50S RIBOSOMAL PROTEIN L31, CHLOROPLASTIC"/>
    <property type="match status" value="1"/>
</dbReference>